<evidence type="ECO:0000256" key="1">
    <source>
        <dbReference type="SAM" id="Phobius"/>
    </source>
</evidence>
<dbReference type="Proteomes" id="UP000616885">
    <property type="component" value="Unassembled WGS sequence"/>
</dbReference>
<name>A0A8H7NL65_BIOOC</name>
<dbReference type="AlphaFoldDB" id="A0A8H7NL65"/>
<keyword evidence="1" id="KW-0812">Transmembrane</keyword>
<sequence length="123" mass="13800">MSREMEKWAEQVTLALLKPGGCLLLILILPLAGCKINKCTTKPQLVLARQPHWGKFVKGPSTGFALVITSLRCQPSRAKLKQSDMAYNSFLLIDNCCVMNWVDGMNWMLCSLARCPDWAASWQ</sequence>
<evidence type="ECO:0000313" key="3">
    <source>
        <dbReference type="Proteomes" id="UP000616885"/>
    </source>
</evidence>
<reference evidence="2" key="1">
    <citation type="submission" date="2020-10" db="EMBL/GenBank/DDBJ databases">
        <title>High-Quality Genome Resource of Clonostachys rosea strain S41 by Oxford Nanopore Long-Read Sequencing.</title>
        <authorList>
            <person name="Wang H."/>
        </authorList>
    </citation>
    <scope>NUCLEOTIDE SEQUENCE</scope>
    <source>
        <strain evidence="2">S41</strain>
    </source>
</reference>
<proteinExistence type="predicted"/>
<gene>
    <name evidence="2" type="ORF">IM811_008556</name>
</gene>
<protein>
    <submittedName>
        <fullName evidence="2">Uncharacterized protein</fullName>
    </submittedName>
</protein>
<keyword evidence="1" id="KW-0472">Membrane</keyword>
<organism evidence="2 3">
    <name type="scientific">Bionectria ochroleuca</name>
    <name type="common">Gliocladium roseum</name>
    <dbReference type="NCBI Taxonomy" id="29856"/>
    <lineage>
        <taxon>Eukaryota</taxon>
        <taxon>Fungi</taxon>
        <taxon>Dikarya</taxon>
        <taxon>Ascomycota</taxon>
        <taxon>Pezizomycotina</taxon>
        <taxon>Sordariomycetes</taxon>
        <taxon>Hypocreomycetidae</taxon>
        <taxon>Hypocreales</taxon>
        <taxon>Bionectriaceae</taxon>
        <taxon>Clonostachys</taxon>
    </lineage>
</organism>
<keyword evidence="1" id="KW-1133">Transmembrane helix</keyword>
<accession>A0A8H7NL65</accession>
<feature type="transmembrane region" description="Helical" evidence="1">
    <location>
        <begin position="12"/>
        <end position="33"/>
    </location>
</feature>
<evidence type="ECO:0000313" key="2">
    <source>
        <dbReference type="EMBL" id="KAF9757612.1"/>
    </source>
</evidence>
<comment type="caution">
    <text evidence="2">The sequence shown here is derived from an EMBL/GenBank/DDBJ whole genome shotgun (WGS) entry which is preliminary data.</text>
</comment>
<dbReference type="EMBL" id="JADCTT010000002">
    <property type="protein sequence ID" value="KAF9757612.1"/>
    <property type="molecule type" value="Genomic_DNA"/>
</dbReference>